<dbReference type="Pfam" id="PF22250">
    <property type="entry name" value="PFF1_C"/>
    <property type="match status" value="1"/>
</dbReference>
<feature type="coiled-coil region" evidence="1">
    <location>
        <begin position="388"/>
        <end position="429"/>
    </location>
</feature>
<feature type="region of interest" description="Disordered" evidence="2">
    <location>
        <begin position="776"/>
        <end position="881"/>
    </location>
</feature>
<protein>
    <submittedName>
        <fullName evidence="5">Putative urease accessory protein</fullName>
    </submittedName>
</protein>
<feature type="domain" description="Spindle pole body-associated protein cut12" evidence="3">
    <location>
        <begin position="287"/>
        <end position="433"/>
    </location>
</feature>
<feature type="compositionally biased region" description="Basic and acidic residues" evidence="2">
    <location>
        <begin position="524"/>
        <end position="535"/>
    </location>
</feature>
<keyword evidence="6" id="KW-1185">Reference proteome</keyword>
<feature type="compositionally biased region" description="Basic and acidic residues" evidence="2">
    <location>
        <begin position="636"/>
        <end position="649"/>
    </location>
</feature>
<proteinExistence type="predicted"/>
<dbReference type="KEGG" id="ela:UCREL1_851"/>
<feature type="region of interest" description="Disordered" evidence="2">
    <location>
        <begin position="465"/>
        <end position="486"/>
    </location>
</feature>
<dbReference type="AlphaFoldDB" id="M7SZT5"/>
<evidence type="ECO:0000313" key="6">
    <source>
        <dbReference type="Proteomes" id="UP000012174"/>
    </source>
</evidence>
<evidence type="ECO:0000256" key="1">
    <source>
        <dbReference type="SAM" id="Coils"/>
    </source>
</evidence>
<feature type="compositionally biased region" description="Acidic residues" evidence="2">
    <location>
        <begin position="327"/>
        <end position="337"/>
    </location>
</feature>
<organism evidence="5 6">
    <name type="scientific">Eutypa lata (strain UCR-EL1)</name>
    <name type="common">Grapevine dieback disease fungus</name>
    <name type="synonym">Eutypa armeniacae</name>
    <dbReference type="NCBI Taxonomy" id="1287681"/>
    <lineage>
        <taxon>Eukaryota</taxon>
        <taxon>Fungi</taxon>
        <taxon>Dikarya</taxon>
        <taxon>Ascomycota</taxon>
        <taxon>Pezizomycotina</taxon>
        <taxon>Sordariomycetes</taxon>
        <taxon>Xylariomycetidae</taxon>
        <taxon>Xylariales</taxon>
        <taxon>Diatrypaceae</taxon>
        <taxon>Eutypa</taxon>
    </lineage>
</organism>
<dbReference type="eggNOG" id="ENOG502S2W9">
    <property type="taxonomic scope" value="Eukaryota"/>
</dbReference>
<dbReference type="EMBL" id="KB705518">
    <property type="protein sequence ID" value="EMR72119.1"/>
    <property type="molecule type" value="Genomic_DNA"/>
</dbReference>
<dbReference type="HOGENOM" id="CLU_007643_2_0_1"/>
<reference evidence="6" key="1">
    <citation type="journal article" date="2013" name="Genome Announc.">
        <title>Draft genome sequence of the grapevine dieback fungus Eutypa lata UCR-EL1.</title>
        <authorList>
            <person name="Blanco-Ulate B."/>
            <person name="Rolshausen P.E."/>
            <person name="Cantu D."/>
        </authorList>
    </citation>
    <scope>NUCLEOTIDE SEQUENCE [LARGE SCALE GENOMIC DNA]</scope>
    <source>
        <strain evidence="6">UCR-EL1</strain>
    </source>
</reference>
<dbReference type="InterPro" id="IPR053975">
    <property type="entry name" value="PFF1_C"/>
</dbReference>
<keyword evidence="1" id="KW-0175">Coiled coil</keyword>
<dbReference type="Pfam" id="PF11500">
    <property type="entry name" value="Cut12"/>
    <property type="match status" value="1"/>
</dbReference>
<feature type="region of interest" description="Disordered" evidence="2">
    <location>
        <begin position="932"/>
        <end position="984"/>
    </location>
</feature>
<feature type="compositionally biased region" description="Basic and acidic residues" evidence="2">
    <location>
        <begin position="470"/>
        <end position="486"/>
    </location>
</feature>
<dbReference type="Proteomes" id="UP000012174">
    <property type="component" value="Unassembled WGS sequence"/>
</dbReference>
<feature type="compositionally biased region" description="Low complexity" evidence="2">
    <location>
        <begin position="821"/>
        <end position="831"/>
    </location>
</feature>
<feature type="domain" description="Vacuolar membrane protease C-terminal" evidence="4">
    <location>
        <begin position="3"/>
        <end position="185"/>
    </location>
</feature>
<gene>
    <name evidence="5" type="ORF">UCREL1_851</name>
</gene>
<dbReference type="OMA" id="YWKSEFS"/>
<name>M7SZT5_EUTLA</name>
<dbReference type="OrthoDB" id="5383703at2759"/>
<dbReference type="InterPro" id="IPR021589">
    <property type="entry name" value="Cut12"/>
</dbReference>
<sequence>MAVDELPSAMGKDVNCTASSRRAGLTACSYDASSVLPNVVKTSSNGASPQNNFTDWITYNITRAEDSKKITFEIDAVETRSCAIAFEKPIHSFKIYGGSGPDERFGTMPKEGFNKLTLYRRDWNTPWKVDVEWKKDDSSDDSDINGRISCGWDDVNTQGTIPAYDEGLKFSPAWVAISKLAPGLCEDIPDTPAPVFAARAIKNAIFGESAPAKDAPAAPTNKKRNEPVKKNTNDATTNDMRSPNKPTSILLTPGTGTARRKRVSFGHDVKAGNNAETGFIATNPDGSRRKTTLQQALENSRSSRSKLAVQNGEQSEEPPATLSENNDGADSESEWEDDVCNHDVTVDLNEPHSNSGKYWKSEFSRYHDEAQSEMDKLVRYKHMAKSYAKKKDAEAINLTQRLKDEQEKVRKMEQKITEMASQVADKRKQGANKDSETLIKDLAKQTTLAIQYRDQVKGLEAMLNGQQDDAGSHRPRIDTSPRTEKTILETNRELRRLRSELRQMESIREENKQLKSDLSTAQQEAKKLVEDDKQGKSTVDTGRMQRLEKHLREAKDDLRQRDSEIRRLNRDYESLKKDAKARTAEAMQVLQEKNDKIGQLEKEIRTLKAEIASSSRHKSIDTALAEHNNITRDLKSRMESLRKPSKHETTAATRRREPRQRSMSVEDITLDMTQRSLLGGRNTEKQQLAPDSNAIRPPLPSTYSDWTIDLKDTEDQLRKVKAKETMTKLDRETFTDTLDLGPLAATVAAKAPTAHHPQHHPSSFSSRRAIMSDRVNESTPVDNDNDNNNYYYGGSGASPTKERRPSSYHHRAPTSTGTNTARASSRGAAARDNNNKNPMMHGALLAKPAASGRQERITSNSSSRAAALGADGGEDVGPSQNIDLFKDRFARLGSGGGGGAGAGGLGKTTDGGMGLSVPGTANTSRCTLPADRQAAARARLEQKKLERLREKEKENGHGNGRERSRGRERAASRILVDKENLVPC</sequence>
<feature type="compositionally biased region" description="Basic and acidic residues" evidence="2">
    <location>
        <begin position="938"/>
        <end position="984"/>
    </location>
</feature>
<feature type="compositionally biased region" description="Polar residues" evidence="2">
    <location>
        <begin position="233"/>
        <end position="250"/>
    </location>
</feature>
<accession>M7SZT5</accession>
<feature type="region of interest" description="Disordered" evidence="2">
    <location>
        <begin position="508"/>
        <end position="540"/>
    </location>
</feature>
<feature type="region of interest" description="Disordered" evidence="2">
    <location>
        <begin position="210"/>
        <end position="337"/>
    </location>
</feature>
<feature type="compositionally biased region" description="Polar residues" evidence="2">
    <location>
        <begin position="292"/>
        <end position="302"/>
    </location>
</feature>
<feature type="region of interest" description="Disordered" evidence="2">
    <location>
        <begin position="636"/>
        <end position="706"/>
    </location>
</feature>
<evidence type="ECO:0000313" key="5">
    <source>
        <dbReference type="EMBL" id="EMR72119.1"/>
    </source>
</evidence>
<evidence type="ECO:0000259" key="3">
    <source>
        <dbReference type="Pfam" id="PF11500"/>
    </source>
</evidence>
<feature type="compositionally biased region" description="Basic and acidic residues" evidence="2">
    <location>
        <begin position="223"/>
        <end position="232"/>
    </location>
</feature>
<evidence type="ECO:0000256" key="2">
    <source>
        <dbReference type="SAM" id="MobiDB-lite"/>
    </source>
</evidence>
<evidence type="ECO:0000259" key="4">
    <source>
        <dbReference type="Pfam" id="PF22250"/>
    </source>
</evidence>